<evidence type="ECO:0000313" key="7">
    <source>
        <dbReference type="EMBL" id="PVV02787.1"/>
    </source>
</evidence>
<dbReference type="Pfam" id="PF02535">
    <property type="entry name" value="Zip"/>
    <property type="match status" value="1"/>
</dbReference>
<feature type="signal peptide" evidence="6">
    <location>
        <begin position="1"/>
        <end position="19"/>
    </location>
</feature>
<dbReference type="PANTHER" id="PTHR11040:SF44">
    <property type="entry name" value="PROTEIN ZNTC-RELATED"/>
    <property type="match status" value="1"/>
</dbReference>
<feature type="transmembrane region" description="Helical" evidence="5">
    <location>
        <begin position="133"/>
        <end position="153"/>
    </location>
</feature>
<feature type="transmembrane region" description="Helical" evidence="5">
    <location>
        <begin position="97"/>
        <end position="113"/>
    </location>
</feature>
<accession>A0A2T9ZE20</accession>
<evidence type="ECO:0000256" key="4">
    <source>
        <dbReference type="ARBA" id="ARBA00023136"/>
    </source>
</evidence>
<feature type="transmembrane region" description="Helical" evidence="5">
    <location>
        <begin position="290"/>
        <end position="309"/>
    </location>
</feature>
<sequence length="408" mass="44321">MKAQLCLVLALALLQGARGHFVPGGGKGADGAHAHSNEAEIDCSAVGIHDWSLDVQLQSLWVVLIAGFVGVAVPILGQSQRHRGIIVSKIGIELGKYFGLGVILSTAMVHIYGPAVEYLSHPCVKPVLGDYSGWAGCVFITVIFFMHFVEYLSDGMKHAHSERCKVDPLKDASVEVVAEKVNSKTVQEARKSRVSMILLELSIALHSVIVGLAIGMTPKQETVPLSIAVAVHQFFEGFAVGEKLWASSGGRSQFRRLVYGVLGYSVAAPLGQLVGIIIHSSVSTQSASFLILLGVLESASAALLVYVCLVELLPAEFSSGFRRLHFGRKFFCFLSMYLGALTMAIIDIKPPTKTPSESLCFFIMMLYYLSAEKNNPFGAFCIEPLEIRLDERRKESNKNVITEHVTNP</sequence>
<organism evidence="7 8">
    <name type="scientific">Smittium megazygosporum</name>
    <dbReference type="NCBI Taxonomy" id="133381"/>
    <lineage>
        <taxon>Eukaryota</taxon>
        <taxon>Fungi</taxon>
        <taxon>Fungi incertae sedis</taxon>
        <taxon>Zoopagomycota</taxon>
        <taxon>Kickxellomycotina</taxon>
        <taxon>Harpellomycetes</taxon>
        <taxon>Harpellales</taxon>
        <taxon>Legeriomycetaceae</taxon>
        <taxon>Smittium</taxon>
    </lineage>
</organism>
<reference evidence="7 8" key="1">
    <citation type="journal article" date="2018" name="MBio">
        <title>Comparative Genomics Reveals the Core Gene Toolbox for the Fungus-Insect Symbiosis.</title>
        <authorList>
            <person name="Wang Y."/>
            <person name="Stata M."/>
            <person name="Wang W."/>
            <person name="Stajich J.E."/>
            <person name="White M.M."/>
            <person name="Moncalvo J.M."/>
        </authorList>
    </citation>
    <scope>NUCLEOTIDE SEQUENCE [LARGE SCALE GENOMIC DNA]</scope>
    <source>
        <strain evidence="7 8">SC-DP-2</strain>
    </source>
</reference>
<comment type="subcellular location">
    <subcellularLocation>
        <location evidence="1">Membrane</location>
        <topology evidence="1">Multi-pass membrane protein</topology>
    </subcellularLocation>
</comment>
<feature type="transmembrane region" description="Helical" evidence="5">
    <location>
        <begin position="59"/>
        <end position="77"/>
    </location>
</feature>
<evidence type="ECO:0000256" key="1">
    <source>
        <dbReference type="ARBA" id="ARBA00004141"/>
    </source>
</evidence>
<proteinExistence type="predicted"/>
<keyword evidence="4 5" id="KW-0472">Membrane</keyword>
<gene>
    <name evidence="7" type="ORF">BB560_002749</name>
</gene>
<dbReference type="OrthoDB" id="448280at2759"/>
<evidence type="ECO:0000256" key="6">
    <source>
        <dbReference type="SAM" id="SignalP"/>
    </source>
</evidence>
<dbReference type="InterPro" id="IPR003689">
    <property type="entry name" value="ZIP"/>
</dbReference>
<keyword evidence="8" id="KW-1185">Reference proteome</keyword>
<evidence type="ECO:0000256" key="3">
    <source>
        <dbReference type="ARBA" id="ARBA00022989"/>
    </source>
</evidence>
<dbReference type="AlphaFoldDB" id="A0A2T9ZE20"/>
<keyword evidence="2 5" id="KW-0812">Transmembrane</keyword>
<evidence type="ECO:0000313" key="8">
    <source>
        <dbReference type="Proteomes" id="UP000245609"/>
    </source>
</evidence>
<dbReference type="STRING" id="133381.A0A2T9ZE20"/>
<evidence type="ECO:0000256" key="2">
    <source>
        <dbReference type="ARBA" id="ARBA00022692"/>
    </source>
</evidence>
<dbReference type="GO" id="GO:0005385">
    <property type="term" value="F:zinc ion transmembrane transporter activity"/>
    <property type="evidence" value="ECO:0007669"/>
    <property type="project" value="TreeGrafter"/>
</dbReference>
<dbReference type="PANTHER" id="PTHR11040">
    <property type="entry name" value="ZINC/IRON TRANSPORTER"/>
    <property type="match status" value="1"/>
</dbReference>
<comment type="caution">
    <text evidence="7">The sequence shown here is derived from an EMBL/GenBank/DDBJ whole genome shotgun (WGS) entry which is preliminary data.</text>
</comment>
<feature type="chain" id="PRO_5015682286" evidence="6">
    <location>
        <begin position="20"/>
        <end position="408"/>
    </location>
</feature>
<dbReference type="GO" id="GO:0005886">
    <property type="term" value="C:plasma membrane"/>
    <property type="evidence" value="ECO:0007669"/>
    <property type="project" value="TreeGrafter"/>
</dbReference>
<dbReference type="EMBL" id="MBFS01000334">
    <property type="protein sequence ID" value="PVV02787.1"/>
    <property type="molecule type" value="Genomic_DNA"/>
</dbReference>
<feature type="transmembrane region" description="Helical" evidence="5">
    <location>
        <begin position="330"/>
        <end position="348"/>
    </location>
</feature>
<feature type="transmembrane region" description="Helical" evidence="5">
    <location>
        <begin position="257"/>
        <end position="278"/>
    </location>
</feature>
<name>A0A2T9ZE20_9FUNG</name>
<keyword evidence="3 5" id="KW-1133">Transmembrane helix</keyword>
<keyword evidence="6" id="KW-0732">Signal</keyword>
<evidence type="ECO:0000256" key="5">
    <source>
        <dbReference type="SAM" id="Phobius"/>
    </source>
</evidence>
<protein>
    <submittedName>
        <fullName evidence="7">Uncharacterized protein</fullName>
    </submittedName>
</protein>
<dbReference type="Proteomes" id="UP000245609">
    <property type="component" value="Unassembled WGS sequence"/>
</dbReference>